<gene>
    <name evidence="2" type="ORF">PACLA_8A035068</name>
</gene>
<evidence type="ECO:0000313" key="2">
    <source>
        <dbReference type="EMBL" id="CAB4045099.1"/>
    </source>
</evidence>
<dbReference type="EMBL" id="CACRXK020037601">
    <property type="protein sequence ID" value="CAB4045099.1"/>
    <property type="molecule type" value="Genomic_DNA"/>
</dbReference>
<name>A0A7D9MBS9_PARCT</name>
<organism evidence="2 3">
    <name type="scientific">Paramuricea clavata</name>
    <name type="common">Red gorgonian</name>
    <name type="synonym">Violescent sea-whip</name>
    <dbReference type="NCBI Taxonomy" id="317549"/>
    <lineage>
        <taxon>Eukaryota</taxon>
        <taxon>Metazoa</taxon>
        <taxon>Cnidaria</taxon>
        <taxon>Anthozoa</taxon>
        <taxon>Octocorallia</taxon>
        <taxon>Malacalcyonacea</taxon>
        <taxon>Plexauridae</taxon>
        <taxon>Paramuricea</taxon>
    </lineage>
</organism>
<dbReference type="InterPro" id="IPR011992">
    <property type="entry name" value="EF-hand-dom_pair"/>
</dbReference>
<dbReference type="CDD" id="cd00051">
    <property type="entry name" value="EFh"/>
    <property type="match status" value="1"/>
</dbReference>
<dbReference type="SUPFAM" id="SSF47473">
    <property type="entry name" value="EF-hand"/>
    <property type="match status" value="1"/>
</dbReference>
<comment type="caution">
    <text evidence="2">The sequence shown here is derived from an EMBL/GenBank/DDBJ whole genome shotgun (WGS) entry which is preliminary data.</text>
</comment>
<dbReference type="Gene3D" id="1.10.238.10">
    <property type="entry name" value="EF-hand"/>
    <property type="match status" value="1"/>
</dbReference>
<keyword evidence="1" id="KW-0106">Calcium</keyword>
<dbReference type="InterPro" id="IPR002048">
    <property type="entry name" value="EF_hand_dom"/>
</dbReference>
<proteinExistence type="predicted"/>
<dbReference type="OrthoDB" id="10038259at2759"/>
<accession>A0A7D9MBS9</accession>
<dbReference type="Proteomes" id="UP001152795">
    <property type="component" value="Unassembled WGS sequence"/>
</dbReference>
<keyword evidence="3" id="KW-1185">Reference proteome</keyword>
<evidence type="ECO:0000256" key="1">
    <source>
        <dbReference type="ARBA" id="ARBA00022837"/>
    </source>
</evidence>
<dbReference type="Pfam" id="PF13202">
    <property type="entry name" value="EF-hand_5"/>
    <property type="match status" value="1"/>
</dbReference>
<dbReference type="Pfam" id="PF13499">
    <property type="entry name" value="EF-hand_7"/>
    <property type="match status" value="1"/>
</dbReference>
<dbReference type="InterPro" id="IPR018247">
    <property type="entry name" value="EF_Hand_1_Ca_BS"/>
</dbReference>
<reference evidence="2" key="1">
    <citation type="submission" date="2020-04" db="EMBL/GenBank/DDBJ databases">
        <authorList>
            <person name="Alioto T."/>
            <person name="Alioto T."/>
            <person name="Gomez Garrido J."/>
        </authorList>
    </citation>
    <scope>NUCLEOTIDE SEQUENCE</scope>
    <source>
        <strain evidence="2">A484AB</strain>
    </source>
</reference>
<dbReference type="GO" id="GO:0005509">
    <property type="term" value="F:calcium ion binding"/>
    <property type="evidence" value="ECO:0007669"/>
    <property type="project" value="InterPro"/>
</dbReference>
<sequence>MNVTEPQKAYHLSKMRTRVYRRDKDNDGFISCEDFQSIATNLVETGKGITKEKTEEIFSACSEMADLHGLKPGVKLTLEEAAVTLSDRFLSPAIGEKLSGHPGKVFDCFDTNGNGRISIEEFRVDFKVLGLNATDEEIKHSFDTIDSDSKDEISRE</sequence>
<protein>
    <submittedName>
        <fullName evidence="2">EF-hand domain-containing</fullName>
    </submittedName>
</protein>
<dbReference type="AlphaFoldDB" id="A0A7D9MBS9"/>
<dbReference type="PROSITE" id="PS50222">
    <property type="entry name" value="EF_HAND_2"/>
    <property type="match status" value="3"/>
</dbReference>
<feature type="non-terminal residue" evidence="2">
    <location>
        <position position="156"/>
    </location>
</feature>
<dbReference type="PROSITE" id="PS00018">
    <property type="entry name" value="EF_HAND_1"/>
    <property type="match status" value="2"/>
</dbReference>
<evidence type="ECO:0000313" key="3">
    <source>
        <dbReference type="Proteomes" id="UP001152795"/>
    </source>
</evidence>